<feature type="compositionally biased region" description="Basic and acidic residues" evidence="1">
    <location>
        <begin position="108"/>
        <end position="123"/>
    </location>
</feature>
<protein>
    <submittedName>
        <fullName evidence="2">Uncharacterized protein</fullName>
    </submittedName>
</protein>
<dbReference type="RefSeq" id="WP_184513666.1">
    <property type="nucleotide sequence ID" value="NZ_JACIJD010000002.1"/>
</dbReference>
<dbReference type="AlphaFoldDB" id="A0A840XXF6"/>
<name>A0A840XXF6_9PROT</name>
<dbReference type="EMBL" id="JACIJD010000002">
    <property type="protein sequence ID" value="MBB5692566.1"/>
    <property type="molecule type" value="Genomic_DNA"/>
</dbReference>
<evidence type="ECO:0000256" key="1">
    <source>
        <dbReference type="SAM" id="MobiDB-lite"/>
    </source>
</evidence>
<feature type="region of interest" description="Disordered" evidence="1">
    <location>
        <begin position="108"/>
        <end position="137"/>
    </location>
</feature>
<keyword evidence="3" id="KW-1185">Reference proteome</keyword>
<proteinExistence type="predicted"/>
<evidence type="ECO:0000313" key="2">
    <source>
        <dbReference type="EMBL" id="MBB5692566.1"/>
    </source>
</evidence>
<accession>A0A840XXF6</accession>
<sequence>MPPRPSALRLGGFRLVAVLTGTGLLAGCVQAVAPAPVYDSAYQQQADYAASACQQGIPEACRDLQALAPAANAEAYQQQQQEAQLGAAVAAGLVGAIAGAAIASSGRSDRHYRGHRGRYDGPRGRPYYNRHYERGWR</sequence>
<dbReference type="PROSITE" id="PS51257">
    <property type="entry name" value="PROKAR_LIPOPROTEIN"/>
    <property type="match status" value="1"/>
</dbReference>
<dbReference type="Proteomes" id="UP000580654">
    <property type="component" value="Unassembled WGS sequence"/>
</dbReference>
<comment type="caution">
    <text evidence="2">The sequence shown here is derived from an EMBL/GenBank/DDBJ whole genome shotgun (WGS) entry which is preliminary data.</text>
</comment>
<organism evidence="2 3">
    <name type="scientific">Muricoccus pecuniae</name>
    <dbReference type="NCBI Taxonomy" id="693023"/>
    <lineage>
        <taxon>Bacteria</taxon>
        <taxon>Pseudomonadati</taxon>
        <taxon>Pseudomonadota</taxon>
        <taxon>Alphaproteobacteria</taxon>
        <taxon>Acetobacterales</taxon>
        <taxon>Roseomonadaceae</taxon>
        <taxon>Muricoccus</taxon>
    </lineage>
</organism>
<reference evidence="2 3" key="1">
    <citation type="submission" date="2020-08" db="EMBL/GenBank/DDBJ databases">
        <title>Genomic Encyclopedia of Type Strains, Phase IV (KMG-IV): sequencing the most valuable type-strain genomes for metagenomic binning, comparative biology and taxonomic classification.</title>
        <authorList>
            <person name="Goeker M."/>
        </authorList>
    </citation>
    <scope>NUCLEOTIDE SEQUENCE [LARGE SCALE GENOMIC DNA]</scope>
    <source>
        <strain evidence="2 3">DSM 25622</strain>
    </source>
</reference>
<gene>
    <name evidence="2" type="ORF">FHS87_000581</name>
</gene>
<evidence type="ECO:0000313" key="3">
    <source>
        <dbReference type="Proteomes" id="UP000580654"/>
    </source>
</evidence>